<name>A0A0S4LR73_9BACT</name>
<dbReference type="EMBL" id="CZPZ01000033">
    <property type="protein sequence ID" value="CUS39120.1"/>
    <property type="molecule type" value="Genomic_DNA"/>
</dbReference>
<proteinExistence type="predicted"/>
<reference evidence="2" key="1">
    <citation type="submission" date="2015-10" db="EMBL/GenBank/DDBJ databases">
        <authorList>
            <person name="Luecker S."/>
            <person name="Luecker S."/>
        </authorList>
    </citation>
    <scope>NUCLEOTIDE SEQUENCE [LARGE SCALE GENOMIC DNA]</scope>
</reference>
<gene>
    <name evidence="1" type="ORF">COMA2_60164</name>
</gene>
<dbReference type="Proteomes" id="UP000198736">
    <property type="component" value="Unassembled WGS sequence"/>
</dbReference>
<keyword evidence="2" id="KW-1185">Reference proteome</keyword>
<protein>
    <submittedName>
        <fullName evidence="1">Uncharacterized protein</fullName>
    </submittedName>
</protein>
<evidence type="ECO:0000313" key="1">
    <source>
        <dbReference type="EMBL" id="CUS39120.1"/>
    </source>
</evidence>
<accession>A0A0S4LR73</accession>
<evidence type="ECO:0000313" key="2">
    <source>
        <dbReference type="Proteomes" id="UP000198736"/>
    </source>
</evidence>
<sequence length="102" mass="11664">MPRHQLQTEIERTLQKEKALHMLILSGVVRPSYAKLRYAIPLLNSEDPSSALQEKPVHAVRAPGLLRKFFELLSRTPRMRDRSDTLELGLLTRLSTSTRSSL</sequence>
<dbReference type="AlphaFoldDB" id="A0A0S4LR73"/>
<organism evidence="1 2">
    <name type="scientific">Candidatus Nitrospira nitrificans</name>
    <dbReference type="NCBI Taxonomy" id="1742973"/>
    <lineage>
        <taxon>Bacteria</taxon>
        <taxon>Pseudomonadati</taxon>
        <taxon>Nitrospirota</taxon>
        <taxon>Nitrospiria</taxon>
        <taxon>Nitrospirales</taxon>
        <taxon>Nitrospiraceae</taxon>
        <taxon>Nitrospira</taxon>
    </lineage>
</organism>